<evidence type="ECO:0000313" key="2">
    <source>
        <dbReference type="Proteomes" id="UP001148662"/>
    </source>
</evidence>
<keyword evidence="2" id="KW-1185">Reference proteome</keyword>
<comment type="caution">
    <text evidence="1">The sequence shown here is derived from an EMBL/GenBank/DDBJ whole genome shotgun (WGS) entry which is preliminary data.</text>
</comment>
<sequence>MYCEPRGDHPSSPAHHRHRDLPDFLAFLTASPRIGPYIKELRLFLSPPDGADGSDPRLFDPRAGLAYDALLVAEVSALGGGSAMQKFGRQRTALHRLECIKIDLRHQETATMGGLLDLLSVFSNVKALSLTDIGLGTISPGRSSEPFDLDLSSLGLETLCLVNCTAVDTFVRTFGPALASMRKPVTTLELSCSTTPVSNANGQKELWRIICSSLVNITLDLTNLSGCSAYNIPSIIDDFDVSHCTGLACATFDVIVWGESNLDEPWTRDMGPTMSRLLACPSLRELTLRVLSCGVTPDRLRLAYPNAAQDIEDALLKLHDKKIRITVLWRDRDWPRQPGCSATPEYEDYTAKLFPRLI</sequence>
<protein>
    <submittedName>
        <fullName evidence="1">Uncharacterized protein</fullName>
    </submittedName>
</protein>
<accession>A0ACC1SUU3</accession>
<gene>
    <name evidence="1" type="ORF">NM688_g5474</name>
</gene>
<evidence type="ECO:0000313" key="1">
    <source>
        <dbReference type="EMBL" id="KAJ3546796.1"/>
    </source>
</evidence>
<organism evidence="1 2">
    <name type="scientific">Phlebia brevispora</name>
    <dbReference type="NCBI Taxonomy" id="194682"/>
    <lineage>
        <taxon>Eukaryota</taxon>
        <taxon>Fungi</taxon>
        <taxon>Dikarya</taxon>
        <taxon>Basidiomycota</taxon>
        <taxon>Agaricomycotina</taxon>
        <taxon>Agaricomycetes</taxon>
        <taxon>Polyporales</taxon>
        <taxon>Meruliaceae</taxon>
        <taxon>Phlebia</taxon>
    </lineage>
</organism>
<proteinExistence type="predicted"/>
<name>A0ACC1SUU3_9APHY</name>
<dbReference type="EMBL" id="JANHOG010001011">
    <property type="protein sequence ID" value="KAJ3546796.1"/>
    <property type="molecule type" value="Genomic_DNA"/>
</dbReference>
<reference evidence="1" key="1">
    <citation type="submission" date="2022-07" db="EMBL/GenBank/DDBJ databases">
        <title>Genome Sequence of Phlebia brevispora.</title>
        <authorList>
            <person name="Buettner E."/>
        </authorList>
    </citation>
    <scope>NUCLEOTIDE SEQUENCE</scope>
    <source>
        <strain evidence="1">MPL23</strain>
    </source>
</reference>
<dbReference type="Proteomes" id="UP001148662">
    <property type="component" value="Unassembled WGS sequence"/>
</dbReference>